<evidence type="ECO:0000256" key="2">
    <source>
        <dbReference type="ARBA" id="ARBA00008193"/>
    </source>
</evidence>
<organism evidence="9 10">
    <name type="scientific">Alkalilimnicola ehrlichii</name>
    <dbReference type="NCBI Taxonomy" id="351052"/>
    <lineage>
        <taxon>Bacteria</taxon>
        <taxon>Pseudomonadati</taxon>
        <taxon>Pseudomonadota</taxon>
        <taxon>Gammaproteobacteria</taxon>
        <taxon>Chromatiales</taxon>
        <taxon>Ectothiorhodospiraceae</taxon>
        <taxon>Alkalilimnicola</taxon>
    </lineage>
</organism>
<evidence type="ECO:0000256" key="1">
    <source>
        <dbReference type="ARBA" id="ARBA00004651"/>
    </source>
</evidence>
<dbReference type="InterPro" id="IPR005115">
    <property type="entry name" value="Gly_transporter"/>
</dbReference>
<dbReference type="AlphaFoldDB" id="A0A3E0WQA1"/>
<keyword evidence="3" id="KW-1003">Cell membrane</keyword>
<dbReference type="EMBL" id="NFZW01000017">
    <property type="protein sequence ID" value="RFA34145.1"/>
    <property type="molecule type" value="Genomic_DNA"/>
</dbReference>
<comment type="subcellular location">
    <subcellularLocation>
        <location evidence="1">Cell membrane</location>
        <topology evidence="1">Multi-pass membrane protein</topology>
    </subcellularLocation>
</comment>
<name>A0A3E0WQA1_9GAMM</name>
<keyword evidence="5 7" id="KW-1133">Transmembrane helix</keyword>
<feature type="transmembrane region" description="Helical" evidence="7">
    <location>
        <begin position="116"/>
        <end position="135"/>
    </location>
</feature>
<feature type="domain" description="Glycine transporter" evidence="8">
    <location>
        <begin position="3"/>
        <end position="78"/>
    </location>
</feature>
<dbReference type="Proteomes" id="UP000256763">
    <property type="component" value="Unassembled WGS sequence"/>
</dbReference>
<feature type="domain" description="Glycine transporter" evidence="8">
    <location>
        <begin position="90"/>
        <end position="163"/>
    </location>
</feature>
<gene>
    <name evidence="9" type="ORF">CAL65_15995</name>
</gene>
<evidence type="ECO:0000256" key="4">
    <source>
        <dbReference type="ARBA" id="ARBA00022692"/>
    </source>
</evidence>
<dbReference type="RefSeq" id="WP_220348532.1">
    <property type="nucleotide sequence ID" value="NZ_NFZV01000018.1"/>
</dbReference>
<evidence type="ECO:0000256" key="3">
    <source>
        <dbReference type="ARBA" id="ARBA00022475"/>
    </source>
</evidence>
<evidence type="ECO:0000256" key="7">
    <source>
        <dbReference type="SAM" id="Phobius"/>
    </source>
</evidence>
<keyword evidence="6 7" id="KW-0472">Membrane</keyword>
<proteinExistence type="inferred from homology"/>
<feature type="transmembrane region" description="Helical" evidence="7">
    <location>
        <begin position="147"/>
        <end position="166"/>
    </location>
</feature>
<keyword evidence="4 7" id="KW-0812">Transmembrane</keyword>
<comment type="caution">
    <text evidence="9">The sequence shown here is derived from an EMBL/GenBank/DDBJ whole genome shotgun (WGS) entry which is preliminary data.</text>
</comment>
<keyword evidence="10" id="KW-1185">Reference proteome</keyword>
<dbReference type="PANTHER" id="PTHR30506:SF3">
    <property type="entry name" value="UPF0126 INNER MEMBRANE PROTEIN YADS-RELATED"/>
    <property type="match status" value="1"/>
</dbReference>
<sequence>MIYWLDIFGVAVFAVTGALAAGRKNLDLFGVVVLGLVTALGGGTVRDSILGATPVFWITDTAYIMVAALAALLTVAWARWGRLPQNLLPIADAVGLATFTVIGAQKALSLGVNAEIAVMMGVMTGVVGGMVRDVLCGEVPLVLRQEIYATASLFGAIIFVTLNHLFPAQAVATWIAIGAVLGLRLAAIRWNLSLPVFAHEDKR</sequence>
<evidence type="ECO:0000313" key="10">
    <source>
        <dbReference type="Proteomes" id="UP000256763"/>
    </source>
</evidence>
<feature type="transmembrane region" description="Helical" evidence="7">
    <location>
        <begin position="62"/>
        <end position="80"/>
    </location>
</feature>
<evidence type="ECO:0000259" key="8">
    <source>
        <dbReference type="Pfam" id="PF03458"/>
    </source>
</evidence>
<evidence type="ECO:0000313" key="9">
    <source>
        <dbReference type="EMBL" id="RFA34145.1"/>
    </source>
</evidence>
<evidence type="ECO:0000256" key="5">
    <source>
        <dbReference type="ARBA" id="ARBA00022989"/>
    </source>
</evidence>
<dbReference type="Pfam" id="PF03458">
    <property type="entry name" value="Gly_transporter"/>
    <property type="match status" value="2"/>
</dbReference>
<dbReference type="PANTHER" id="PTHR30506">
    <property type="entry name" value="INNER MEMBRANE PROTEIN"/>
    <property type="match status" value="1"/>
</dbReference>
<feature type="transmembrane region" description="Helical" evidence="7">
    <location>
        <begin position="172"/>
        <end position="192"/>
    </location>
</feature>
<comment type="similarity">
    <text evidence="2">Belongs to the UPF0126 family.</text>
</comment>
<protein>
    <recommendedName>
        <fullName evidence="8">Glycine transporter domain-containing protein</fullName>
    </recommendedName>
</protein>
<dbReference type="GO" id="GO:0005886">
    <property type="term" value="C:plasma membrane"/>
    <property type="evidence" value="ECO:0007669"/>
    <property type="project" value="UniProtKB-SubCell"/>
</dbReference>
<evidence type="ECO:0000256" key="6">
    <source>
        <dbReference type="ARBA" id="ARBA00023136"/>
    </source>
</evidence>
<reference evidence="10" key="1">
    <citation type="submission" date="2017-05" db="EMBL/GenBank/DDBJ databases">
        <authorList>
            <person name="Sharma S."/>
            <person name="Sidhu C."/>
            <person name="Pinnaka A.K."/>
        </authorList>
    </citation>
    <scope>NUCLEOTIDE SEQUENCE [LARGE SCALE GENOMIC DNA]</scope>
    <source>
        <strain evidence="10">AK93</strain>
    </source>
</reference>
<accession>A0A3E0WQA1</accession>